<accession>A0A8J4URS9</accession>
<dbReference type="AlphaFoldDB" id="A0A8J4URS9"/>
<organism evidence="1 2">
    <name type="scientific">Clarias magur</name>
    <name type="common">Asian catfish</name>
    <name type="synonym">Macropteronotus magur</name>
    <dbReference type="NCBI Taxonomy" id="1594786"/>
    <lineage>
        <taxon>Eukaryota</taxon>
        <taxon>Metazoa</taxon>
        <taxon>Chordata</taxon>
        <taxon>Craniata</taxon>
        <taxon>Vertebrata</taxon>
        <taxon>Euteleostomi</taxon>
        <taxon>Actinopterygii</taxon>
        <taxon>Neopterygii</taxon>
        <taxon>Teleostei</taxon>
        <taxon>Ostariophysi</taxon>
        <taxon>Siluriformes</taxon>
        <taxon>Clariidae</taxon>
        <taxon>Clarias</taxon>
    </lineage>
</organism>
<evidence type="ECO:0000313" key="1">
    <source>
        <dbReference type="EMBL" id="KAF5903832.1"/>
    </source>
</evidence>
<evidence type="ECO:0000313" key="2">
    <source>
        <dbReference type="Proteomes" id="UP000727407"/>
    </source>
</evidence>
<keyword evidence="2" id="KW-1185">Reference proteome</keyword>
<dbReference type="EMBL" id="QNUK01000067">
    <property type="protein sequence ID" value="KAF5903832.1"/>
    <property type="molecule type" value="Genomic_DNA"/>
</dbReference>
<reference evidence="1" key="1">
    <citation type="submission" date="2020-07" db="EMBL/GenBank/DDBJ databases">
        <title>Clarias magur genome sequencing, assembly and annotation.</title>
        <authorList>
            <person name="Kushwaha B."/>
            <person name="Kumar R."/>
            <person name="Das P."/>
            <person name="Joshi C.G."/>
            <person name="Kumar D."/>
            <person name="Nagpure N.S."/>
            <person name="Pandey M."/>
            <person name="Agarwal S."/>
            <person name="Srivastava S."/>
            <person name="Singh M."/>
            <person name="Sahoo L."/>
            <person name="Jayasankar P."/>
            <person name="Meher P.K."/>
            <person name="Koringa P.G."/>
            <person name="Iquebal M.A."/>
            <person name="Das S.P."/>
            <person name="Bit A."/>
            <person name="Patnaik S."/>
            <person name="Patel N."/>
            <person name="Shah T.M."/>
            <person name="Hinsu A."/>
            <person name="Jena J.K."/>
        </authorList>
    </citation>
    <scope>NUCLEOTIDE SEQUENCE</scope>
    <source>
        <strain evidence="1">CIFAMagur01</strain>
        <tissue evidence="1">Testis</tissue>
    </source>
</reference>
<name>A0A8J4URS9_CLAMG</name>
<protein>
    <submittedName>
        <fullName evidence="1">Uncharacterized protein</fullName>
    </submittedName>
</protein>
<dbReference type="Proteomes" id="UP000727407">
    <property type="component" value="Unassembled WGS sequence"/>
</dbReference>
<sequence>MVGLLRTRLQFFCIFTKSNENKQVYLLWHSDSVVAVNRWFDQLHVLKDTTEIPLAGKSFAKFR</sequence>
<proteinExistence type="predicted"/>
<gene>
    <name evidence="1" type="ORF">DAT39_006414</name>
</gene>
<comment type="caution">
    <text evidence="1">The sequence shown here is derived from an EMBL/GenBank/DDBJ whole genome shotgun (WGS) entry which is preliminary data.</text>
</comment>